<dbReference type="STRING" id="409849.ENSPMGP00000029490"/>
<evidence type="ECO:0000313" key="10">
    <source>
        <dbReference type="Proteomes" id="UP000261520"/>
    </source>
</evidence>
<keyword evidence="4 8" id="KW-0812">Transmembrane</keyword>
<evidence type="ECO:0000256" key="3">
    <source>
        <dbReference type="ARBA" id="ARBA00022475"/>
    </source>
</evidence>
<dbReference type="InterPro" id="IPR022248">
    <property type="entry name" value="TNF_rcpt_RELT"/>
</dbReference>
<dbReference type="PANTHER" id="PTHR31481">
    <property type="entry name" value="RELT-LIKE PROTEIN 2 RELL2"/>
    <property type="match status" value="1"/>
</dbReference>
<evidence type="ECO:0000256" key="1">
    <source>
        <dbReference type="ARBA" id="ARBA00004162"/>
    </source>
</evidence>
<dbReference type="AlphaFoldDB" id="A0A3B4BM05"/>
<accession>A0A3B4BM05</accession>
<keyword evidence="10" id="KW-1185">Reference proteome</keyword>
<dbReference type="Ensembl" id="ENSPMGT00000031387.1">
    <property type="protein sequence ID" value="ENSPMGP00000029490.1"/>
    <property type="gene ID" value="ENSPMGG00000023723.1"/>
</dbReference>
<protein>
    <recommendedName>
        <fullName evidence="11">RELT like 2</fullName>
    </recommendedName>
</protein>
<name>A0A3B4BM05_9GOBI</name>
<evidence type="ECO:0000256" key="7">
    <source>
        <dbReference type="SAM" id="MobiDB-lite"/>
    </source>
</evidence>
<feature type="compositionally biased region" description="Low complexity" evidence="7">
    <location>
        <begin position="441"/>
        <end position="452"/>
    </location>
</feature>
<feature type="compositionally biased region" description="Low complexity" evidence="7">
    <location>
        <begin position="525"/>
        <end position="535"/>
    </location>
</feature>
<evidence type="ECO:0000256" key="8">
    <source>
        <dbReference type="SAM" id="Phobius"/>
    </source>
</evidence>
<reference evidence="9" key="1">
    <citation type="submission" date="2025-08" db="UniProtKB">
        <authorList>
            <consortium name="Ensembl"/>
        </authorList>
    </citation>
    <scope>IDENTIFICATION</scope>
</reference>
<comment type="subcellular location">
    <subcellularLocation>
        <location evidence="1">Cell membrane</location>
        <topology evidence="1">Single-pass membrane protein</topology>
    </subcellularLocation>
</comment>
<dbReference type="GO" id="GO:0005886">
    <property type="term" value="C:plasma membrane"/>
    <property type="evidence" value="ECO:0007669"/>
    <property type="project" value="UniProtKB-SubCell"/>
</dbReference>
<evidence type="ECO:0008006" key="11">
    <source>
        <dbReference type="Google" id="ProtNLM"/>
    </source>
</evidence>
<dbReference type="GO" id="GO:0010811">
    <property type="term" value="P:positive regulation of cell-substrate adhesion"/>
    <property type="evidence" value="ECO:0007669"/>
    <property type="project" value="TreeGrafter"/>
</dbReference>
<feature type="compositionally biased region" description="Basic and acidic residues" evidence="7">
    <location>
        <begin position="181"/>
        <end position="195"/>
    </location>
</feature>
<feature type="compositionally biased region" description="Polar residues" evidence="7">
    <location>
        <begin position="453"/>
        <end position="481"/>
    </location>
</feature>
<reference evidence="9" key="2">
    <citation type="submission" date="2025-09" db="UniProtKB">
        <authorList>
            <consortium name="Ensembl"/>
        </authorList>
    </citation>
    <scope>IDENTIFICATION</scope>
</reference>
<dbReference type="GO" id="GO:1900745">
    <property type="term" value="P:positive regulation of p38MAPK cascade"/>
    <property type="evidence" value="ECO:0007669"/>
    <property type="project" value="InterPro"/>
</dbReference>
<feature type="region of interest" description="Disordered" evidence="7">
    <location>
        <begin position="585"/>
        <end position="607"/>
    </location>
</feature>
<keyword evidence="3" id="KW-1003">Cell membrane</keyword>
<evidence type="ECO:0000256" key="6">
    <source>
        <dbReference type="ARBA" id="ARBA00023136"/>
    </source>
</evidence>
<feature type="region of interest" description="Disordered" evidence="7">
    <location>
        <begin position="157"/>
        <end position="195"/>
    </location>
</feature>
<dbReference type="Proteomes" id="UP000261520">
    <property type="component" value="Unplaced"/>
</dbReference>
<dbReference type="PANTHER" id="PTHR31481:SF0">
    <property type="entry name" value="RELT-LIKE PROTEIN 2"/>
    <property type="match status" value="1"/>
</dbReference>
<dbReference type="Pfam" id="PF12606">
    <property type="entry name" value="RELT"/>
    <property type="match status" value="1"/>
</dbReference>
<feature type="transmembrane region" description="Helical" evidence="8">
    <location>
        <begin position="16"/>
        <end position="39"/>
    </location>
</feature>
<comment type="similarity">
    <text evidence="2">Belongs to the RELT family.</text>
</comment>
<sequence length="607" mass="65845">MSEQEGALQEENPPPYIIFVVVFLFFLTGLCGFLVCHLLKQKGYSCHMGEELEDEDQLEDQDDDDDENQDTVEQILKCIIENEVFQILPVVLVRLRKESIGGVPPHMHTVHSGTDLHNTCHLCAQSRSKRGQRRASRTPRLRARPGEQTVFSVGRFRVTHTGKKNPDSSGRVPDVLVGSGERLDKSQDSDERREAGFDLRNMFKDVRPPSESTNGMAPNVGKRRRSLTFFGMRRGSDPIGVKVVSTGREGVKFIPQPVVLEEPHNDNGENGSKDAYLKKVADPIELRTSVSDVSVIKTRATNTIAVENSMQGTKVIPAALTPAPNSLQMSLKSSPKPPEVVEETDQQVLLSPGPLQTSTPLSPLPDPGEVVSPFTGNLNFPIDLPGTQTPPDPCTSPVLEHDSFASPALISLGSSPHLHSIRTPTSPVAVMPSPKFSRKGSSQPASSPKLSSDQPIGSTLNSLDKSMTSLQTSSPSVSLQDETPEPGLRSSVKTSSQIKLEGSITQQSMEKPELKNLGIVDDGRSSPQLSPSSPLEGRVSNVTIVKASPDSKREFSVATMTEDQAVASSSKVDPGHDGGAVKWTLRDEKEVEAVEEPQVAKTETLQD</sequence>
<feature type="compositionally biased region" description="Polar residues" evidence="7">
    <location>
        <begin position="491"/>
        <end position="509"/>
    </location>
</feature>
<keyword evidence="5 8" id="KW-1133">Transmembrane helix</keyword>
<evidence type="ECO:0000256" key="4">
    <source>
        <dbReference type="ARBA" id="ARBA00022692"/>
    </source>
</evidence>
<evidence type="ECO:0000313" key="9">
    <source>
        <dbReference type="Ensembl" id="ENSPMGP00000029490.1"/>
    </source>
</evidence>
<evidence type="ECO:0000256" key="2">
    <source>
        <dbReference type="ARBA" id="ARBA00008688"/>
    </source>
</evidence>
<proteinExistence type="inferred from homology"/>
<organism evidence="9 10">
    <name type="scientific">Periophthalmus magnuspinnatus</name>
    <dbReference type="NCBI Taxonomy" id="409849"/>
    <lineage>
        <taxon>Eukaryota</taxon>
        <taxon>Metazoa</taxon>
        <taxon>Chordata</taxon>
        <taxon>Craniata</taxon>
        <taxon>Vertebrata</taxon>
        <taxon>Euteleostomi</taxon>
        <taxon>Actinopterygii</taxon>
        <taxon>Neopterygii</taxon>
        <taxon>Teleostei</taxon>
        <taxon>Neoteleostei</taxon>
        <taxon>Acanthomorphata</taxon>
        <taxon>Gobiaria</taxon>
        <taxon>Gobiiformes</taxon>
        <taxon>Gobioidei</taxon>
        <taxon>Gobiidae</taxon>
        <taxon>Oxudercinae</taxon>
        <taxon>Periophthalmus</taxon>
    </lineage>
</organism>
<keyword evidence="6 8" id="KW-0472">Membrane</keyword>
<evidence type="ECO:0000256" key="5">
    <source>
        <dbReference type="ARBA" id="ARBA00022989"/>
    </source>
</evidence>
<dbReference type="InterPro" id="IPR042313">
    <property type="entry name" value="RELL2"/>
</dbReference>
<feature type="region of interest" description="Disordered" evidence="7">
    <location>
        <begin position="415"/>
        <end position="541"/>
    </location>
</feature>